<dbReference type="Proteomes" id="UP001596550">
    <property type="component" value="Unassembled WGS sequence"/>
</dbReference>
<comment type="caution">
    <text evidence="1">The sequence shown here is derived from an EMBL/GenBank/DDBJ whole genome shotgun (WGS) entry which is preliminary data.</text>
</comment>
<organism evidence="1 2">
    <name type="scientific">Chryseobacterium zhengzhouense</name>
    <dbReference type="NCBI Taxonomy" id="1636086"/>
    <lineage>
        <taxon>Bacteria</taxon>
        <taxon>Pseudomonadati</taxon>
        <taxon>Bacteroidota</taxon>
        <taxon>Flavobacteriia</taxon>
        <taxon>Flavobacteriales</taxon>
        <taxon>Weeksellaceae</taxon>
        <taxon>Chryseobacterium group</taxon>
        <taxon>Chryseobacterium</taxon>
    </lineage>
</organism>
<protein>
    <submittedName>
        <fullName evidence="1">Uncharacterized protein</fullName>
    </submittedName>
</protein>
<proteinExistence type="predicted"/>
<evidence type="ECO:0000313" key="2">
    <source>
        <dbReference type="Proteomes" id="UP001596550"/>
    </source>
</evidence>
<dbReference type="EMBL" id="JBHTCR010000004">
    <property type="protein sequence ID" value="MFC7347354.1"/>
    <property type="molecule type" value="Genomic_DNA"/>
</dbReference>
<evidence type="ECO:0000313" key="1">
    <source>
        <dbReference type="EMBL" id="MFC7347354.1"/>
    </source>
</evidence>
<keyword evidence="2" id="KW-1185">Reference proteome</keyword>
<sequence>MAITNLNNVHLSETEANAVKDALTVLENALTKINVTLTSEDRQRYGSVNEQNKLFVNKIYDYRQNQPNLSTTQVDWEEFEKDYTSRLNMENIASRLDILSTKVKKAKILHDYDNYQASLVDYGFSNFMAGTGAEGFETKMNDLKQFFSKTASKEKPTLPEQ</sequence>
<dbReference type="RefSeq" id="WP_378178730.1">
    <property type="nucleotide sequence ID" value="NZ_JBHTCR010000004.1"/>
</dbReference>
<gene>
    <name evidence="1" type="ORF">ACFQO9_11565</name>
</gene>
<name>A0ABW2LXP2_9FLAO</name>
<reference evidence="2" key="1">
    <citation type="journal article" date="2019" name="Int. J. Syst. Evol. Microbiol.">
        <title>The Global Catalogue of Microorganisms (GCM) 10K type strain sequencing project: providing services to taxonomists for standard genome sequencing and annotation.</title>
        <authorList>
            <consortium name="The Broad Institute Genomics Platform"/>
            <consortium name="The Broad Institute Genome Sequencing Center for Infectious Disease"/>
            <person name="Wu L."/>
            <person name="Ma J."/>
        </authorList>
    </citation>
    <scope>NUCLEOTIDE SEQUENCE [LARGE SCALE GENOMIC DNA]</scope>
    <source>
        <strain evidence="2">CCUG 54781</strain>
    </source>
</reference>
<accession>A0ABW2LXP2</accession>